<keyword evidence="6 8" id="KW-1133">Transmembrane helix</keyword>
<evidence type="ECO:0000313" key="10">
    <source>
        <dbReference type="Proteomes" id="UP001138921"/>
    </source>
</evidence>
<reference evidence="9" key="1">
    <citation type="journal article" date="2021" name="Microorganisms">
        <title>Phylogenomic Reconstruction and Metabolic Potential of the Genus Aminobacter.</title>
        <authorList>
            <person name="Artuso I."/>
            <person name="Turrini P."/>
            <person name="Pirolo M."/>
            <person name="Lugli G.A."/>
            <person name="Ventura M."/>
            <person name="Visca P."/>
        </authorList>
    </citation>
    <scope>NUCLEOTIDE SEQUENCE</scope>
    <source>
        <strain evidence="9">LMG 26462</strain>
    </source>
</reference>
<evidence type="ECO:0000256" key="1">
    <source>
        <dbReference type="ARBA" id="ARBA00004651"/>
    </source>
</evidence>
<gene>
    <name evidence="9" type="ORF">J1C56_11545</name>
</gene>
<evidence type="ECO:0000256" key="2">
    <source>
        <dbReference type="ARBA" id="ARBA00010735"/>
    </source>
</evidence>
<dbReference type="InterPro" id="IPR011606">
    <property type="entry name" value="Brnchd-chn_aa_trnsp_permease"/>
</dbReference>
<keyword evidence="4" id="KW-1003">Cell membrane</keyword>
<proteinExistence type="inferred from homology"/>
<sequence>MRHGGQMSDRRGEFWQGVRLSVPVVVASAPFAILFGALAIDNGFSVAEATLMSASIYGGASQLVGIELFGQHVAPWLVVLSIFAVNFRHVLYSAAVGKRIDHWPFLKQAIGYFFLVDPQYAEAERKGENGEEVTFAWYMGMALPIYVFWVAESALGAMFGRLIPNPHAIGLDFLLPIYFLGLVMSFRKRPRWLPIVVASAVASMIAYKTVGSPWHVSIGALAGVLFAAAMPVRPEETAASDETVEVVS</sequence>
<accession>A0A9X1AAG4</accession>
<dbReference type="PANTHER" id="PTHR34979:SF1">
    <property type="entry name" value="INNER MEMBRANE PROTEIN YGAZ"/>
    <property type="match status" value="1"/>
</dbReference>
<feature type="transmembrane region" description="Helical" evidence="8">
    <location>
        <begin position="73"/>
        <end position="91"/>
    </location>
</feature>
<keyword evidence="10" id="KW-1185">Reference proteome</keyword>
<evidence type="ECO:0000256" key="7">
    <source>
        <dbReference type="ARBA" id="ARBA00023136"/>
    </source>
</evidence>
<keyword evidence="7 8" id="KW-0472">Membrane</keyword>
<evidence type="ECO:0000256" key="5">
    <source>
        <dbReference type="ARBA" id="ARBA00022692"/>
    </source>
</evidence>
<keyword evidence="5 8" id="KW-0812">Transmembrane</keyword>
<comment type="similarity">
    <text evidence="2">Belongs to the AzlC family.</text>
</comment>
<comment type="caution">
    <text evidence="9">The sequence shown here is derived from an EMBL/GenBank/DDBJ whole genome shotgun (WGS) entry which is preliminary data.</text>
</comment>
<dbReference type="GO" id="GO:1903785">
    <property type="term" value="P:L-valine transmembrane transport"/>
    <property type="evidence" value="ECO:0007669"/>
    <property type="project" value="TreeGrafter"/>
</dbReference>
<dbReference type="AlphaFoldDB" id="A0A9X1AAG4"/>
<dbReference type="Proteomes" id="UP001138921">
    <property type="component" value="Unassembled WGS sequence"/>
</dbReference>
<comment type="subcellular location">
    <subcellularLocation>
        <location evidence="1">Cell membrane</location>
        <topology evidence="1">Multi-pass membrane protein</topology>
    </subcellularLocation>
</comment>
<organism evidence="9 10">
    <name type="scientific">Aminobacter anthyllidis</name>
    <dbReference type="NCBI Taxonomy" id="1035067"/>
    <lineage>
        <taxon>Bacteria</taxon>
        <taxon>Pseudomonadati</taxon>
        <taxon>Pseudomonadota</taxon>
        <taxon>Alphaproteobacteria</taxon>
        <taxon>Hyphomicrobiales</taxon>
        <taxon>Phyllobacteriaceae</taxon>
        <taxon>Aminobacter</taxon>
    </lineage>
</organism>
<evidence type="ECO:0000256" key="6">
    <source>
        <dbReference type="ARBA" id="ARBA00022989"/>
    </source>
</evidence>
<evidence type="ECO:0000256" key="4">
    <source>
        <dbReference type="ARBA" id="ARBA00022475"/>
    </source>
</evidence>
<feature type="transmembrane region" description="Helical" evidence="8">
    <location>
        <begin position="214"/>
        <end position="232"/>
    </location>
</feature>
<keyword evidence="3" id="KW-0813">Transport</keyword>
<reference evidence="9" key="2">
    <citation type="submission" date="2021-03" db="EMBL/GenBank/DDBJ databases">
        <authorList>
            <person name="Artuso I."/>
            <person name="Turrini P."/>
            <person name="Pirolo M."/>
            <person name="Lugli G.A."/>
            <person name="Ventura M."/>
            <person name="Visca P."/>
        </authorList>
    </citation>
    <scope>NUCLEOTIDE SEQUENCE</scope>
    <source>
        <strain evidence="9">LMG 26462</strain>
    </source>
</reference>
<protein>
    <submittedName>
        <fullName evidence="9">AzlC family ABC transporter permease</fullName>
    </submittedName>
</protein>
<name>A0A9X1AAG4_9HYPH</name>
<dbReference type="EMBL" id="JAFLWW010000003">
    <property type="protein sequence ID" value="MBT1156224.1"/>
    <property type="molecule type" value="Genomic_DNA"/>
</dbReference>
<evidence type="ECO:0000256" key="8">
    <source>
        <dbReference type="SAM" id="Phobius"/>
    </source>
</evidence>
<dbReference type="GO" id="GO:0005886">
    <property type="term" value="C:plasma membrane"/>
    <property type="evidence" value="ECO:0007669"/>
    <property type="project" value="UniProtKB-SubCell"/>
</dbReference>
<evidence type="ECO:0000313" key="9">
    <source>
        <dbReference type="EMBL" id="MBT1156224.1"/>
    </source>
</evidence>
<feature type="transmembrane region" description="Helical" evidence="8">
    <location>
        <begin position="20"/>
        <end position="40"/>
    </location>
</feature>
<feature type="transmembrane region" description="Helical" evidence="8">
    <location>
        <begin position="135"/>
        <end position="155"/>
    </location>
</feature>
<dbReference type="Pfam" id="PF03591">
    <property type="entry name" value="AzlC"/>
    <property type="match status" value="1"/>
</dbReference>
<feature type="transmembrane region" description="Helical" evidence="8">
    <location>
        <begin position="167"/>
        <end position="185"/>
    </location>
</feature>
<evidence type="ECO:0000256" key="3">
    <source>
        <dbReference type="ARBA" id="ARBA00022448"/>
    </source>
</evidence>
<dbReference type="PANTHER" id="PTHR34979">
    <property type="entry name" value="INNER MEMBRANE PROTEIN YGAZ"/>
    <property type="match status" value="1"/>
</dbReference>